<dbReference type="Pfam" id="PF17667">
    <property type="entry name" value="Pkinase_fungal"/>
    <property type="match status" value="1"/>
</dbReference>
<dbReference type="InterPro" id="IPR040976">
    <property type="entry name" value="Pkinase_fungal"/>
</dbReference>
<feature type="compositionally biased region" description="Basic and acidic residues" evidence="1">
    <location>
        <begin position="663"/>
        <end position="684"/>
    </location>
</feature>
<reference evidence="3" key="1">
    <citation type="submission" date="2023-03" db="EMBL/GenBank/DDBJ databases">
        <title>Massive genome expansion in bonnet fungi (Mycena s.s.) driven by repeated elements and novel gene families across ecological guilds.</title>
        <authorList>
            <consortium name="Lawrence Berkeley National Laboratory"/>
            <person name="Harder C.B."/>
            <person name="Miyauchi S."/>
            <person name="Viragh M."/>
            <person name="Kuo A."/>
            <person name="Thoen E."/>
            <person name="Andreopoulos B."/>
            <person name="Lu D."/>
            <person name="Skrede I."/>
            <person name="Drula E."/>
            <person name="Henrissat B."/>
            <person name="Morin E."/>
            <person name="Kohler A."/>
            <person name="Barry K."/>
            <person name="LaButti K."/>
            <person name="Morin E."/>
            <person name="Salamov A."/>
            <person name="Lipzen A."/>
            <person name="Mereny Z."/>
            <person name="Hegedus B."/>
            <person name="Baldrian P."/>
            <person name="Stursova M."/>
            <person name="Weitz H."/>
            <person name="Taylor A."/>
            <person name="Grigoriev I.V."/>
            <person name="Nagy L.G."/>
            <person name="Martin F."/>
            <person name="Kauserud H."/>
        </authorList>
    </citation>
    <scope>NUCLEOTIDE SEQUENCE</scope>
    <source>
        <strain evidence="3">CBHHK200</strain>
    </source>
</reference>
<dbReference type="Proteomes" id="UP001218188">
    <property type="component" value="Unassembled WGS sequence"/>
</dbReference>
<dbReference type="PANTHER" id="PTHR38248">
    <property type="entry name" value="FUNK1 6"/>
    <property type="match status" value="1"/>
</dbReference>
<dbReference type="Gene3D" id="1.10.510.10">
    <property type="entry name" value="Transferase(Phosphotransferase) domain 1"/>
    <property type="match status" value="1"/>
</dbReference>
<dbReference type="PANTHER" id="PTHR38248:SF2">
    <property type="entry name" value="FUNK1 11"/>
    <property type="match status" value="1"/>
</dbReference>
<evidence type="ECO:0000259" key="2">
    <source>
        <dbReference type="Pfam" id="PF17667"/>
    </source>
</evidence>
<feature type="compositionally biased region" description="Basic and acidic residues" evidence="1">
    <location>
        <begin position="633"/>
        <end position="646"/>
    </location>
</feature>
<protein>
    <recommendedName>
        <fullName evidence="2">Fungal-type protein kinase domain-containing protein</fullName>
    </recommendedName>
</protein>
<accession>A0AAD6SGH4</accession>
<dbReference type="EMBL" id="JARJCM010000139">
    <property type="protein sequence ID" value="KAJ7026396.1"/>
    <property type="molecule type" value="Genomic_DNA"/>
</dbReference>
<evidence type="ECO:0000256" key="1">
    <source>
        <dbReference type="SAM" id="MobiDB-lite"/>
    </source>
</evidence>
<gene>
    <name evidence="3" type="ORF">C8F04DRAFT_1268168</name>
</gene>
<dbReference type="InterPro" id="IPR011009">
    <property type="entry name" value="Kinase-like_dom_sf"/>
</dbReference>
<evidence type="ECO:0000313" key="3">
    <source>
        <dbReference type="EMBL" id="KAJ7026396.1"/>
    </source>
</evidence>
<feature type="domain" description="Fungal-type protein kinase" evidence="2">
    <location>
        <begin position="200"/>
        <end position="529"/>
    </location>
</feature>
<evidence type="ECO:0000313" key="4">
    <source>
        <dbReference type="Proteomes" id="UP001218188"/>
    </source>
</evidence>
<keyword evidence="4" id="KW-1185">Reference proteome</keyword>
<proteinExistence type="predicted"/>
<sequence length="684" mass="75841">MTTPKLSLPQAFSPPSTPPPLAQPPTTNSLDTPSHQRLASYAQYSSNSGPYQQAAYVQAASELKDKFVSTTAESFIKSCLPSDVDIGSPPQVDYVALSQIALYKNEIKMYDPLISALSPALAKGWSLVNTSAHLDPDSKFLVNTPIKPDIALYGSTPPSNENVSRSCDAELFVELKTDPADDPFEDTPAGVVPRSSAKGRDTRGQVITYLNAMQAAQLRTHSFGAVIIANGCRLLRLTRSGIEVTELFDYTTSPLLVQFLWRLSHAVPDVRGLDTTFHKVTVDSDGVQHARKLINAVGKPLWSVTIGDHSFYVSHPFTRSHFLPVGRGTRCFIAVDTKTERICLLKDTWRVAGYHPEGEVYARLKDEAVRNIPNVIVAADVDGLNHHCGLDDYPLHWYTSEGKAIRDHQHYRLVLDVVGRPLVEFDSTHELVRCVLDALRAHFDAWSKAHVEHRDISVGNIIVVVDEGNTKGLLIDWELSRYQSDDHARAYERTGTRQFMSARLSSATEARPRELADDLESFLLVLLWVAISYAPGSLTAAARAEELQAFDDANSASKRNLITSGKSMAVHYLLTSPHLEQLLGELLEGFKVRYSPPLRLDPGPPASTTHLESHGWMLEKLQQSLKDDTWGALRDRGEAQPVKRPEVGGLKRKSAIPEYEEVLQARREQADADHQRSQDDDTFS</sequence>
<dbReference type="AlphaFoldDB" id="A0AAD6SGH4"/>
<organism evidence="3 4">
    <name type="scientific">Mycena alexandri</name>
    <dbReference type="NCBI Taxonomy" id="1745969"/>
    <lineage>
        <taxon>Eukaryota</taxon>
        <taxon>Fungi</taxon>
        <taxon>Dikarya</taxon>
        <taxon>Basidiomycota</taxon>
        <taxon>Agaricomycotina</taxon>
        <taxon>Agaricomycetes</taxon>
        <taxon>Agaricomycetidae</taxon>
        <taxon>Agaricales</taxon>
        <taxon>Marasmiineae</taxon>
        <taxon>Mycenaceae</taxon>
        <taxon>Mycena</taxon>
    </lineage>
</organism>
<feature type="region of interest" description="Disordered" evidence="1">
    <location>
        <begin position="1"/>
        <end position="33"/>
    </location>
</feature>
<comment type="caution">
    <text evidence="3">The sequence shown here is derived from an EMBL/GenBank/DDBJ whole genome shotgun (WGS) entry which is preliminary data.</text>
</comment>
<dbReference type="SUPFAM" id="SSF56112">
    <property type="entry name" value="Protein kinase-like (PK-like)"/>
    <property type="match status" value="1"/>
</dbReference>
<name>A0AAD6SGH4_9AGAR</name>
<feature type="region of interest" description="Disordered" evidence="1">
    <location>
        <begin position="633"/>
        <end position="684"/>
    </location>
</feature>